<feature type="compositionally biased region" description="Basic residues" evidence="2">
    <location>
        <begin position="606"/>
        <end position="617"/>
    </location>
</feature>
<evidence type="ECO:0000313" key="4">
    <source>
        <dbReference type="EMBL" id="CAE2206272.1"/>
    </source>
</evidence>
<feature type="transmembrane region" description="Helical" evidence="3">
    <location>
        <begin position="632"/>
        <end position="652"/>
    </location>
</feature>
<dbReference type="EMBL" id="HBKP01004707">
    <property type="protein sequence ID" value="CAE2206272.1"/>
    <property type="molecule type" value="Transcribed_RNA"/>
</dbReference>
<accession>A0A7S4HQI0</accession>
<organism evidence="4">
    <name type="scientific">Vannella robusta</name>
    <dbReference type="NCBI Taxonomy" id="1487602"/>
    <lineage>
        <taxon>Eukaryota</taxon>
        <taxon>Amoebozoa</taxon>
        <taxon>Discosea</taxon>
        <taxon>Flabellinia</taxon>
        <taxon>Vannellidae</taxon>
        <taxon>Vannella</taxon>
    </lineage>
</organism>
<keyword evidence="3" id="KW-0812">Transmembrane</keyword>
<dbReference type="AlphaFoldDB" id="A0A7S4HQI0"/>
<feature type="coiled-coil region" evidence="1">
    <location>
        <begin position="294"/>
        <end position="503"/>
    </location>
</feature>
<keyword evidence="3" id="KW-1133">Transmembrane helix</keyword>
<keyword evidence="1" id="KW-0175">Coiled coil</keyword>
<evidence type="ECO:0000256" key="1">
    <source>
        <dbReference type="SAM" id="Coils"/>
    </source>
</evidence>
<evidence type="ECO:0000256" key="3">
    <source>
        <dbReference type="SAM" id="Phobius"/>
    </source>
</evidence>
<proteinExistence type="predicted"/>
<feature type="region of interest" description="Disordered" evidence="2">
    <location>
        <begin position="172"/>
        <end position="192"/>
    </location>
</feature>
<evidence type="ECO:0000256" key="2">
    <source>
        <dbReference type="SAM" id="MobiDB-lite"/>
    </source>
</evidence>
<feature type="region of interest" description="Disordered" evidence="2">
    <location>
        <begin position="602"/>
        <end position="624"/>
    </location>
</feature>
<protein>
    <submittedName>
        <fullName evidence="4">Uncharacterized protein</fullName>
    </submittedName>
</protein>
<gene>
    <name evidence="4" type="ORF">VSP0166_LOCUS3403</name>
</gene>
<keyword evidence="3" id="KW-0472">Membrane</keyword>
<name>A0A7S4HQI0_9EUKA</name>
<sequence>MGSEEAQKNEKFLLLQKTLSHQLLSIKESNEHLLAENEEIEQQIRDLQCTADDDNSSHQHYPDIIHKISDLQAALQQELDSHAKLEETRKILSEKLQTHQQHTKLGFSTVQRDQSINNGKFLLEQEMEQSENLLSRTIEINQNLQIECEMLQSKLQPLEDNRKQLNSEISNLKNFTGGEEASDEPKNDSLDDNEDQIQELQQMVQDTKVQCANEFNLAKEQLNELQKESDTVKMNIKNMRETLKRNEPGTVQLSIENLRRELKETRAKHHTDMSTMKKEIETLKAENKKLFPICLQLEMQEKNSERDLSKLRELDSKIVHYTMNQEKEIESTLAQLEKLRSESTALKQKREQLEQRIQLSTLPPCDINHELHNTLDSKLQELAELKKKYPRRMEQLRQCVRHETDTMEEEEQQCKKLVEELAIVEAELLRKDIEATTEEIAEVSEQIRTMRRGIEQREKQHKDILERKKSITAQNERAKVLHRKHKKQQRKQARRQKAIAEALIVNAVELAEPDNSPYANRESCIDLPPIIEYDNDAEEPELRSSTGESWTTVENSHSVQKKNIAATESLQITTSRFSSLPVQQPLSDSSSADEAEKRIVSLRRTANTKKPGRKRRPQSVQKPKQAKNENSVFLFAVGTLLIIVLFLLWRIIS</sequence>
<reference evidence="4" key="1">
    <citation type="submission" date="2021-01" db="EMBL/GenBank/DDBJ databases">
        <authorList>
            <person name="Corre E."/>
            <person name="Pelletier E."/>
            <person name="Niang G."/>
            <person name="Scheremetjew M."/>
            <person name="Finn R."/>
            <person name="Kale V."/>
            <person name="Holt S."/>
            <person name="Cochrane G."/>
            <person name="Meng A."/>
            <person name="Brown T."/>
            <person name="Cohen L."/>
        </authorList>
    </citation>
    <scope>NUCLEOTIDE SEQUENCE</scope>
    <source>
        <strain evidence="4">DIVA3 518/3/11/1/6</strain>
    </source>
</reference>
<feature type="coiled-coil region" evidence="1">
    <location>
        <begin position="23"/>
        <end position="102"/>
    </location>
</feature>